<sequence>MADDATGCIGAVLAIAAVGWVPLHFSGKSILYWRETKEIREIYDSKSFLVTCRYFNSTGAEQSIKQTGYPDNYYCPRYKDIGQ</sequence>
<comment type="caution">
    <text evidence="1">The sequence shown here is derived from an EMBL/GenBank/DDBJ whole genome shotgun (WGS) entry which is preliminary data.</text>
</comment>
<name>A0A0R3MR11_9BRAD</name>
<evidence type="ECO:0000313" key="2">
    <source>
        <dbReference type="Proteomes" id="UP000051660"/>
    </source>
</evidence>
<organism evidence="1 2">
    <name type="scientific">Bradyrhizobium lablabi</name>
    <dbReference type="NCBI Taxonomy" id="722472"/>
    <lineage>
        <taxon>Bacteria</taxon>
        <taxon>Pseudomonadati</taxon>
        <taxon>Pseudomonadota</taxon>
        <taxon>Alphaproteobacteria</taxon>
        <taxon>Hyphomicrobiales</taxon>
        <taxon>Nitrobacteraceae</taxon>
        <taxon>Bradyrhizobium</taxon>
    </lineage>
</organism>
<dbReference type="AlphaFoldDB" id="A0A0R3MR11"/>
<dbReference type="Proteomes" id="UP000051660">
    <property type="component" value="Unassembled WGS sequence"/>
</dbReference>
<reference evidence="1 2" key="1">
    <citation type="submission" date="2014-03" db="EMBL/GenBank/DDBJ databases">
        <title>Bradyrhizobium valentinum sp. nov., isolated from effective nodules of Lupinus mariae-josephae, a lupine endemic of basic-lime soils in Eastern Spain.</title>
        <authorList>
            <person name="Duran D."/>
            <person name="Rey L."/>
            <person name="Navarro A."/>
            <person name="Busquets A."/>
            <person name="Imperial J."/>
            <person name="Ruiz-Argueso T."/>
        </authorList>
    </citation>
    <scope>NUCLEOTIDE SEQUENCE [LARGE SCALE GENOMIC DNA]</scope>
    <source>
        <strain evidence="1 2">CCBAU 23086</strain>
    </source>
</reference>
<evidence type="ECO:0000313" key="1">
    <source>
        <dbReference type="EMBL" id="KRR22626.1"/>
    </source>
</evidence>
<dbReference type="RefSeq" id="WP_057859442.1">
    <property type="nucleotide sequence ID" value="NZ_LLYB01000072.1"/>
</dbReference>
<protein>
    <submittedName>
        <fullName evidence="1">Uncharacterized protein</fullName>
    </submittedName>
</protein>
<dbReference type="EMBL" id="LLYB01000072">
    <property type="protein sequence ID" value="KRR22626.1"/>
    <property type="molecule type" value="Genomic_DNA"/>
</dbReference>
<gene>
    <name evidence="1" type="ORF">CQ14_30940</name>
</gene>
<dbReference type="OrthoDB" id="9963551at2"/>
<accession>A0A0R3MR11</accession>
<proteinExistence type="predicted"/>